<reference evidence="1 2" key="1">
    <citation type="submission" date="2017-02" db="EMBL/GenBank/DDBJ databases">
        <authorList>
            <person name="Peterson S.W."/>
        </authorList>
    </citation>
    <scope>NUCLEOTIDE SEQUENCE [LARGE SCALE GENOMIC DNA]</scope>
    <source>
        <strain evidence="1 2">DSM 18034</strain>
    </source>
</reference>
<dbReference type="SUPFAM" id="SSF161187">
    <property type="entry name" value="YfgJ-like"/>
    <property type="match status" value="1"/>
</dbReference>
<protein>
    <submittedName>
        <fullName evidence="1">Uncharacterized protein</fullName>
    </submittedName>
</protein>
<gene>
    <name evidence="1" type="ORF">SAMN02745702_01695</name>
</gene>
<dbReference type="RefSeq" id="WP_078684986.1">
    <property type="nucleotide sequence ID" value="NZ_FUYA01000005.1"/>
</dbReference>
<keyword evidence="2" id="KW-1185">Reference proteome</keyword>
<dbReference type="NCBIfam" id="NF041197">
    <property type="entry name" value="CxxC_Se_CxxC"/>
    <property type="match status" value="1"/>
</dbReference>
<name>A0A1T4W7V1_9BACT</name>
<dbReference type="AlphaFoldDB" id="A0A1T4W7V1"/>
<dbReference type="EMBL" id="FUYA01000005">
    <property type="protein sequence ID" value="SKA72771.1"/>
    <property type="molecule type" value="Genomic_DNA"/>
</dbReference>
<evidence type="ECO:0000313" key="2">
    <source>
        <dbReference type="Proteomes" id="UP000189733"/>
    </source>
</evidence>
<accession>A0A1T4W7V1</accession>
<organism evidence="1 2">
    <name type="scientific">Desulfobaculum bizertense DSM 18034</name>
    <dbReference type="NCBI Taxonomy" id="1121442"/>
    <lineage>
        <taxon>Bacteria</taxon>
        <taxon>Pseudomonadati</taxon>
        <taxon>Thermodesulfobacteriota</taxon>
        <taxon>Desulfovibrionia</taxon>
        <taxon>Desulfovibrionales</taxon>
        <taxon>Desulfovibrionaceae</taxon>
        <taxon>Desulfobaculum</taxon>
    </lineage>
</organism>
<proteinExistence type="predicted"/>
<dbReference type="Proteomes" id="UP000189733">
    <property type="component" value="Unassembled WGS sequence"/>
</dbReference>
<evidence type="ECO:0000313" key="1">
    <source>
        <dbReference type="EMBL" id="SKA72771.1"/>
    </source>
</evidence>
<sequence length="71" mass="8137">MQAAPLFSGQPRQTGTHISCKNCHAQLRVIRACKEVYLFCDTCGEKFPLTDYTEFLDQLENFISNIPLDRI</sequence>